<dbReference type="GO" id="GO:0003677">
    <property type="term" value="F:DNA binding"/>
    <property type="evidence" value="ECO:0007669"/>
    <property type="project" value="InterPro"/>
</dbReference>
<dbReference type="InterPro" id="IPR013249">
    <property type="entry name" value="RNA_pol_sigma70_r4_t2"/>
</dbReference>
<feature type="domain" description="RNA polymerase sigma factor 70 region 4 type 2" evidence="6">
    <location>
        <begin position="112"/>
        <end position="164"/>
    </location>
</feature>
<dbReference type="Gene3D" id="1.10.10.10">
    <property type="entry name" value="Winged helix-like DNA-binding domain superfamily/Winged helix DNA-binding domain"/>
    <property type="match status" value="1"/>
</dbReference>
<dbReference type="NCBIfam" id="TIGR02937">
    <property type="entry name" value="sigma70-ECF"/>
    <property type="match status" value="1"/>
</dbReference>
<gene>
    <name evidence="7" type="ORF">MBEBAB_0522</name>
</gene>
<name>A0A8E0NAX2_9CAUL</name>
<evidence type="ECO:0000313" key="8">
    <source>
        <dbReference type="Proteomes" id="UP000016569"/>
    </source>
</evidence>
<dbReference type="SUPFAM" id="SSF88659">
    <property type="entry name" value="Sigma3 and sigma4 domains of RNA polymerase sigma factors"/>
    <property type="match status" value="1"/>
</dbReference>
<dbReference type="InterPro" id="IPR036388">
    <property type="entry name" value="WH-like_DNA-bd_sf"/>
</dbReference>
<dbReference type="GO" id="GO:0006352">
    <property type="term" value="P:DNA-templated transcription initiation"/>
    <property type="evidence" value="ECO:0007669"/>
    <property type="project" value="InterPro"/>
</dbReference>
<dbReference type="Pfam" id="PF04542">
    <property type="entry name" value="Sigma70_r2"/>
    <property type="match status" value="1"/>
</dbReference>
<evidence type="ECO:0000256" key="4">
    <source>
        <dbReference type="ARBA" id="ARBA00023163"/>
    </source>
</evidence>
<dbReference type="GO" id="GO:0016987">
    <property type="term" value="F:sigma factor activity"/>
    <property type="evidence" value="ECO:0007669"/>
    <property type="project" value="UniProtKB-KW"/>
</dbReference>
<dbReference type="RefSeq" id="WP_021696368.1">
    <property type="nucleotide sequence ID" value="NZ_BATC01000005.1"/>
</dbReference>
<evidence type="ECO:0000313" key="7">
    <source>
        <dbReference type="EMBL" id="GAD58272.1"/>
    </source>
</evidence>
<keyword evidence="2" id="KW-0805">Transcription regulation</keyword>
<dbReference type="PANTHER" id="PTHR43133">
    <property type="entry name" value="RNA POLYMERASE ECF-TYPE SIGMA FACTO"/>
    <property type="match status" value="1"/>
</dbReference>
<evidence type="ECO:0000256" key="2">
    <source>
        <dbReference type="ARBA" id="ARBA00023015"/>
    </source>
</evidence>
<comment type="similarity">
    <text evidence="1">Belongs to the sigma-70 factor family. ECF subfamily.</text>
</comment>
<evidence type="ECO:0000256" key="3">
    <source>
        <dbReference type="ARBA" id="ARBA00023082"/>
    </source>
</evidence>
<keyword evidence="4" id="KW-0804">Transcription</keyword>
<keyword evidence="8" id="KW-1185">Reference proteome</keyword>
<dbReference type="Proteomes" id="UP000016569">
    <property type="component" value="Unassembled WGS sequence"/>
</dbReference>
<organism evidence="7 8">
    <name type="scientific">Brevundimonas abyssalis TAR-001</name>
    <dbReference type="NCBI Taxonomy" id="1391729"/>
    <lineage>
        <taxon>Bacteria</taxon>
        <taxon>Pseudomonadati</taxon>
        <taxon>Pseudomonadota</taxon>
        <taxon>Alphaproteobacteria</taxon>
        <taxon>Caulobacterales</taxon>
        <taxon>Caulobacteraceae</taxon>
        <taxon>Brevundimonas</taxon>
    </lineage>
</organism>
<dbReference type="Gene3D" id="1.10.1740.10">
    <property type="match status" value="1"/>
</dbReference>
<accession>A0A8E0NAX2</accession>
<feature type="domain" description="RNA polymerase sigma-70 region 2" evidence="5">
    <location>
        <begin position="20"/>
        <end position="79"/>
    </location>
</feature>
<dbReference type="OrthoDB" id="9794372at2"/>
<dbReference type="SUPFAM" id="SSF88946">
    <property type="entry name" value="Sigma2 domain of RNA polymerase sigma factors"/>
    <property type="match status" value="1"/>
</dbReference>
<dbReference type="AlphaFoldDB" id="A0A8E0NAX2"/>
<dbReference type="PANTHER" id="PTHR43133:SF63">
    <property type="entry name" value="RNA POLYMERASE SIGMA FACTOR FECI-RELATED"/>
    <property type="match status" value="1"/>
</dbReference>
<sequence length="190" mass="21417">MVDDEVLDAWFCREVLPLERALTAFIRRNWRVEAEIMDLRQDVYERALSGAASGLPARASAYVYTIARNHLITVARRQQIVPIDLVADIESLPIDADPLSPERHASGREELRRVQAGLDRLPPRCREILALRKIEGLSSKEVAKRLGVGVDAVDHQTSKGMRALADFMLGGEGRIARRAPRRQRERSEEA</sequence>
<dbReference type="Pfam" id="PF08281">
    <property type="entry name" value="Sigma70_r4_2"/>
    <property type="match status" value="1"/>
</dbReference>
<evidence type="ECO:0000256" key="1">
    <source>
        <dbReference type="ARBA" id="ARBA00010641"/>
    </source>
</evidence>
<evidence type="ECO:0000259" key="6">
    <source>
        <dbReference type="Pfam" id="PF08281"/>
    </source>
</evidence>
<dbReference type="InterPro" id="IPR007627">
    <property type="entry name" value="RNA_pol_sigma70_r2"/>
</dbReference>
<dbReference type="InterPro" id="IPR014284">
    <property type="entry name" value="RNA_pol_sigma-70_dom"/>
</dbReference>
<comment type="caution">
    <text evidence="7">The sequence shown here is derived from an EMBL/GenBank/DDBJ whole genome shotgun (WGS) entry which is preliminary data.</text>
</comment>
<protein>
    <submittedName>
        <fullName evidence="7">RNA polymerase sigma-70 factor, ECF subfamily</fullName>
    </submittedName>
</protein>
<evidence type="ECO:0000259" key="5">
    <source>
        <dbReference type="Pfam" id="PF04542"/>
    </source>
</evidence>
<dbReference type="EMBL" id="BATC01000005">
    <property type="protein sequence ID" value="GAD58272.1"/>
    <property type="molecule type" value="Genomic_DNA"/>
</dbReference>
<proteinExistence type="inferred from homology"/>
<keyword evidence="3" id="KW-0731">Sigma factor</keyword>
<dbReference type="InterPro" id="IPR013325">
    <property type="entry name" value="RNA_pol_sigma_r2"/>
</dbReference>
<dbReference type="InterPro" id="IPR013324">
    <property type="entry name" value="RNA_pol_sigma_r3/r4-like"/>
</dbReference>
<reference evidence="8" key="1">
    <citation type="journal article" date="2013" name="Genome Announc.">
        <title>Draft Genome Sequence of the Dimorphic Prosthecate Bacterium Brevundimonas abyssalis TAR-001T.</title>
        <authorList>
            <person name="Tsubouchi T."/>
            <person name="Nishi S."/>
            <person name="Usui K."/>
            <person name="Shimane Y."/>
            <person name="Takaki Y."/>
            <person name="Maruyama T."/>
            <person name="Hatada Y."/>
        </authorList>
    </citation>
    <scope>NUCLEOTIDE SEQUENCE [LARGE SCALE GENOMIC DNA]</scope>
    <source>
        <strain evidence="8">TAR-001</strain>
    </source>
</reference>
<dbReference type="InterPro" id="IPR039425">
    <property type="entry name" value="RNA_pol_sigma-70-like"/>
</dbReference>